<dbReference type="Gene3D" id="3.40.930.10">
    <property type="entry name" value="Mannitol-specific EII, Chain A"/>
    <property type="match status" value="1"/>
</dbReference>
<dbReference type="STRING" id="1192197.JBW_03421"/>
<comment type="function">
    <text evidence="8">The phosphoenolpyruvate-dependent sugar phosphotransferase system (sugar PTS), a major carbohydrate active transport system, catalyzes the phosphorylation of incoming sugar substrates concomitantly with their translocation across the cell membrane. The enzyme II UlaABC PTS system is involved in ascorbate transport.</text>
</comment>
<dbReference type="InterPro" id="IPR051351">
    <property type="entry name" value="Ascorbate-PTS_EIIA_comp"/>
</dbReference>
<evidence type="ECO:0000256" key="10">
    <source>
        <dbReference type="ARBA" id="ARBA00042072"/>
    </source>
</evidence>
<evidence type="ECO:0000256" key="8">
    <source>
        <dbReference type="ARBA" id="ARBA00037387"/>
    </source>
</evidence>
<evidence type="ECO:0000313" key="13">
    <source>
        <dbReference type="Proteomes" id="UP000005361"/>
    </source>
</evidence>
<dbReference type="AlphaFoldDB" id="I9NLX1"/>
<dbReference type="HOGENOM" id="CLU_072531_2_0_9"/>
<evidence type="ECO:0000256" key="1">
    <source>
        <dbReference type="ARBA" id="ARBA00004496"/>
    </source>
</evidence>
<comment type="subcellular location">
    <subcellularLocation>
        <location evidence="1">Cytoplasm</location>
    </subcellularLocation>
</comment>
<dbReference type="SUPFAM" id="SSF55804">
    <property type="entry name" value="Phoshotransferase/anion transport protein"/>
    <property type="match status" value="1"/>
</dbReference>
<dbReference type="InterPro" id="IPR002178">
    <property type="entry name" value="PTS_EIIA_type-2_dom"/>
</dbReference>
<dbReference type="PANTHER" id="PTHR36203">
    <property type="entry name" value="ASCORBATE-SPECIFIC PTS SYSTEM EIIA COMPONENT"/>
    <property type="match status" value="1"/>
</dbReference>
<keyword evidence="6" id="KW-0598">Phosphotransferase system</keyword>
<keyword evidence="4" id="KW-0597">Phosphoprotein</keyword>
<evidence type="ECO:0000256" key="2">
    <source>
        <dbReference type="ARBA" id="ARBA00022448"/>
    </source>
</evidence>
<dbReference type="EMBL" id="CP010978">
    <property type="protein sequence ID" value="AJQ28762.1"/>
    <property type="molecule type" value="Genomic_DNA"/>
</dbReference>
<sequence length="191" mass="21517">MSIRSPSNRQVEAITISHILLLDYTNSFRKILPLYSDKKGGESMSEVKLKDLLKKENIKIHMKADNWEGAVRIGGEILVQNGYVEERFVEAVVQTIKTIGPYMVIYPGLAVPHARPEYGVKKLGMSLITLDEPVNFGSQYNDPVKTIICLAPIDTTSHFKALELVLKMIHDGSLRGIEKAEDIDEIMKRIH</sequence>
<gene>
    <name evidence="12" type="ORF">JBW_03421</name>
</gene>
<organism evidence="12 13">
    <name type="scientific">Pelosinus fermentans JBW45</name>
    <dbReference type="NCBI Taxonomy" id="1192197"/>
    <lineage>
        <taxon>Bacteria</taxon>
        <taxon>Bacillati</taxon>
        <taxon>Bacillota</taxon>
        <taxon>Negativicutes</taxon>
        <taxon>Selenomonadales</taxon>
        <taxon>Sporomusaceae</taxon>
        <taxon>Pelosinus</taxon>
    </lineage>
</organism>
<evidence type="ECO:0000256" key="7">
    <source>
        <dbReference type="ARBA" id="ARBA00022777"/>
    </source>
</evidence>
<keyword evidence="7" id="KW-0418">Kinase</keyword>
<evidence type="ECO:0000256" key="3">
    <source>
        <dbReference type="ARBA" id="ARBA00022490"/>
    </source>
</evidence>
<evidence type="ECO:0000256" key="9">
    <source>
        <dbReference type="ARBA" id="ARBA00041175"/>
    </source>
</evidence>
<protein>
    <recommendedName>
        <fullName evidence="9">Ascorbate-specific PTS system EIIA component</fullName>
    </recommendedName>
    <alternativeName>
        <fullName evidence="10">Ascorbate-specific phosphotransferase enzyme IIA component</fullName>
    </alternativeName>
</protein>
<dbReference type="CDD" id="cd00211">
    <property type="entry name" value="PTS_IIA_fru"/>
    <property type="match status" value="1"/>
</dbReference>
<keyword evidence="2" id="KW-0813">Transport</keyword>
<dbReference type="GO" id="GO:0005737">
    <property type="term" value="C:cytoplasm"/>
    <property type="evidence" value="ECO:0007669"/>
    <property type="project" value="UniProtKB-SubCell"/>
</dbReference>
<name>I9NLX1_9FIRM</name>
<keyword evidence="3" id="KW-0963">Cytoplasm</keyword>
<dbReference type="Pfam" id="PF00359">
    <property type="entry name" value="PTS_EIIA_2"/>
    <property type="match status" value="1"/>
</dbReference>
<dbReference type="GO" id="GO:0009401">
    <property type="term" value="P:phosphoenolpyruvate-dependent sugar phosphotransferase system"/>
    <property type="evidence" value="ECO:0007669"/>
    <property type="project" value="UniProtKB-KW"/>
</dbReference>
<accession>I9NLX1</accession>
<keyword evidence="5" id="KW-0808">Transferase</keyword>
<feature type="domain" description="PTS EIIA type-2" evidence="11">
    <location>
        <begin position="51"/>
        <end position="191"/>
    </location>
</feature>
<evidence type="ECO:0000259" key="11">
    <source>
        <dbReference type="PROSITE" id="PS51094"/>
    </source>
</evidence>
<reference evidence="13" key="2">
    <citation type="submission" date="2015-02" db="EMBL/GenBank/DDBJ databases">
        <title>Complete Genome Sequence of Pelosinus fermentans JBW45.</title>
        <authorList>
            <person name="De Leon K.B."/>
            <person name="Utturkar S.M."/>
            <person name="Camilleri L.B."/>
            <person name="Arkin A.P."/>
            <person name="Fields M.W."/>
            <person name="Brown S.D."/>
            <person name="Wall J.D."/>
        </authorList>
    </citation>
    <scope>NUCLEOTIDE SEQUENCE [LARGE SCALE GENOMIC DNA]</scope>
    <source>
        <strain evidence="13">JBW45</strain>
    </source>
</reference>
<reference evidence="12 13" key="1">
    <citation type="journal article" date="2015" name="Genome Announc.">
        <title>Complete Genome Sequence of Pelosinus fermentans JBW45, a Member of a Remarkably Competitive Group of Negativicutes in the Firmicutes Phylum.</title>
        <authorList>
            <person name="De Leon K.B."/>
            <person name="Utturkar S.M."/>
            <person name="Camilleri L.B."/>
            <person name="Elias D.A."/>
            <person name="Arkin A.P."/>
            <person name="Fields M.W."/>
            <person name="Brown S.D."/>
            <person name="Wall J.D."/>
        </authorList>
    </citation>
    <scope>NUCLEOTIDE SEQUENCE [LARGE SCALE GENOMIC DNA]</scope>
    <source>
        <strain evidence="12 13">JBW45</strain>
    </source>
</reference>
<dbReference type="InterPro" id="IPR016152">
    <property type="entry name" value="PTrfase/Anion_transptr"/>
</dbReference>
<dbReference type="Proteomes" id="UP000005361">
    <property type="component" value="Chromosome"/>
</dbReference>
<evidence type="ECO:0000256" key="6">
    <source>
        <dbReference type="ARBA" id="ARBA00022683"/>
    </source>
</evidence>
<dbReference type="GO" id="GO:0016301">
    <property type="term" value="F:kinase activity"/>
    <property type="evidence" value="ECO:0007669"/>
    <property type="project" value="UniProtKB-KW"/>
</dbReference>
<evidence type="ECO:0000313" key="12">
    <source>
        <dbReference type="EMBL" id="AJQ28762.1"/>
    </source>
</evidence>
<dbReference type="PROSITE" id="PS51094">
    <property type="entry name" value="PTS_EIIA_TYPE_2"/>
    <property type="match status" value="1"/>
</dbReference>
<dbReference type="KEGG" id="pft:JBW_03421"/>
<dbReference type="PANTHER" id="PTHR36203:SF1">
    <property type="entry name" value="ASCORBATE-SPECIFIC PTS SYSTEM EIIA COMPONENT"/>
    <property type="match status" value="1"/>
</dbReference>
<evidence type="ECO:0000256" key="5">
    <source>
        <dbReference type="ARBA" id="ARBA00022679"/>
    </source>
</evidence>
<evidence type="ECO:0000256" key="4">
    <source>
        <dbReference type="ARBA" id="ARBA00022553"/>
    </source>
</evidence>
<proteinExistence type="predicted"/>